<dbReference type="EMBL" id="GBXM01011142">
    <property type="protein sequence ID" value="JAH97435.1"/>
    <property type="molecule type" value="Transcribed_RNA"/>
</dbReference>
<sequence>MPLFTLINKQRHSFAVPCVVLTQGELVLWSQCLPRFSCCFCTVNQQEACSVPSGEIGGL</sequence>
<protein>
    <submittedName>
        <fullName evidence="1">Uncharacterized protein</fullName>
    </submittedName>
</protein>
<proteinExistence type="predicted"/>
<dbReference type="AlphaFoldDB" id="A0A0E9X6E1"/>
<evidence type="ECO:0000313" key="1">
    <source>
        <dbReference type="EMBL" id="JAH97435.1"/>
    </source>
</evidence>
<organism evidence="1">
    <name type="scientific">Anguilla anguilla</name>
    <name type="common">European freshwater eel</name>
    <name type="synonym">Muraena anguilla</name>
    <dbReference type="NCBI Taxonomy" id="7936"/>
    <lineage>
        <taxon>Eukaryota</taxon>
        <taxon>Metazoa</taxon>
        <taxon>Chordata</taxon>
        <taxon>Craniata</taxon>
        <taxon>Vertebrata</taxon>
        <taxon>Euteleostomi</taxon>
        <taxon>Actinopterygii</taxon>
        <taxon>Neopterygii</taxon>
        <taxon>Teleostei</taxon>
        <taxon>Anguilliformes</taxon>
        <taxon>Anguillidae</taxon>
        <taxon>Anguilla</taxon>
    </lineage>
</organism>
<reference evidence="1" key="2">
    <citation type="journal article" date="2015" name="Fish Shellfish Immunol.">
        <title>Early steps in the European eel (Anguilla anguilla)-Vibrio vulnificus interaction in the gills: Role of the RtxA13 toxin.</title>
        <authorList>
            <person name="Callol A."/>
            <person name="Pajuelo D."/>
            <person name="Ebbesson L."/>
            <person name="Teles M."/>
            <person name="MacKenzie S."/>
            <person name="Amaro C."/>
        </authorList>
    </citation>
    <scope>NUCLEOTIDE SEQUENCE</scope>
</reference>
<accession>A0A0E9X6E1</accession>
<reference evidence="1" key="1">
    <citation type="submission" date="2014-11" db="EMBL/GenBank/DDBJ databases">
        <authorList>
            <person name="Amaro Gonzalez C."/>
        </authorList>
    </citation>
    <scope>NUCLEOTIDE SEQUENCE</scope>
</reference>
<name>A0A0E9X6E1_ANGAN</name>